<keyword evidence="3" id="KW-1185">Reference proteome</keyword>
<organism evidence="2 3">
    <name type="scientific">Sinomicrobium weinanense</name>
    <dbReference type="NCBI Taxonomy" id="2842200"/>
    <lineage>
        <taxon>Bacteria</taxon>
        <taxon>Pseudomonadati</taxon>
        <taxon>Bacteroidota</taxon>
        <taxon>Flavobacteriia</taxon>
        <taxon>Flavobacteriales</taxon>
        <taxon>Flavobacteriaceae</taxon>
        <taxon>Sinomicrobium</taxon>
    </lineage>
</organism>
<accession>A0A926JUL3</accession>
<dbReference type="Pfam" id="PF05257">
    <property type="entry name" value="CHAP"/>
    <property type="match status" value="1"/>
</dbReference>
<evidence type="ECO:0000313" key="2">
    <source>
        <dbReference type="EMBL" id="MBC9797850.1"/>
    </source>
</evidence>
<sequence>MRYCGLPERHEWCAAFVSWCHGKAGYSEPRNAWAAALFPSGRTVWRMRNWRSASGGRSSVNGDRKTPRRGDVFGIYLTHKKRIAHCGFVDGWDGKYCLTVEGNVDDAVVRKRRPVRTIAVVARWTVD</sequence>
<feature type="domain" description="Peptidase C51" evidence="1">
    <location>
        <begin position="9"/>
        <end position="103"/>
    </location>
</feature>
<protein>
    <submittedName>
        <fullName evidence="2">CHAP domain-containing protein</fullName>
    </submittedName>
</protein>
<dbReference type="EMBL" id="JACVDC010000076">
    <property type="protein sequence ID" value="MBC9797850.1"/>
    <property type="molecule type" value="Genomic_DNA"/>
</dbReference>
<dbReference type="AlphaFoldDB" id="A0A926JUL3"/>
<proteinExistence type="predicted"/>
<evidence type="ECO:0000259" key="1">
    <source>
        <dbReference type="Pfam" id="PF05257"/>
    </source>
</evidence>
<reference evidence="2 3" key="1">
    <citation type="submission" date="2020-09" db="EMBL/GenBank/DDBJ databases">
        <title>Sinomicrobium weinanense sp. nov., a halophilic bacteria isolated from saline-alkali soil.</title>
        <authorList>
            <person name="Wu P."/>
            <person name="Ren H."/>
            <person name="Mei Y."/>
            <person name="Liang Y."/>
            <person name="Chen Z."/>
        </authorList>
    </citation>
    <scope>NUCLEOTIDE SEQUENCE [LARGE SCALE GENOMIC DNA]</scope>
    <source>
        <strain evidence="2 3">FJxs</strain>
    </source>
</reference>
<gene>
    <name evidence="2" type="ORF">IBL28_17900</name>
</gene>
<name>A0A926JUL3_9FLAO</name>
<comment type="caution">
    <text evidence="2">The sequence shown here is derived from an EMBL/GenBank/DDBJ whole genome shotgun (WGS) entry which is preliminary data.</text>
</comment>
<dbReference type="InterPro" id="IPR007921">
    <property type="entry name" value="CHAP_dom"/>
</dbReference>
<dbReference type="RefSeq" id="WP_187966979.1">
    <property type="nucleotide sequence ID" value="NZ_JACVDC010000076.1"/>
</dbReference>
<dbReference type="Proteomes" id="UP000653730">
    <property type="component" value="Unassembled WGS sequence"/>
</dbReference>
<evidence type="ECO:0000313" key="3">
    <source>
        <dbReference type="Proteomes" id="UP000653730"/>
    </source>
</evidence>